<evidence type="ECO:0000259" key="2">
    <source>
        <dbReference type="Pfam" id="PF03235"/>
    </source>
</evidence>
<dbReference type="EMBL" id="FOKO01000006">
    <property type="protein sequence ID" value="SFD17379.1"/>
    <property type="molecule type" value="Genomic_DNA"/>
</dbReference>
<reference evidence="3 5" key="2">
    <citation type="submission" date="2021-03" db="EMBL/GenBank/DDBJ databases">
        <authorList>
            <person name="Li Y."/>
            <person name="Li S."/>
            <person name="Chen M."/>
            <person name="Peng G."/>
            <person name="Tan Z."/>
            <person name="An Q."/>
        </authorList>
    </citation>
    <scope>NUCLEOTIDE SEQUENCE [LARGE SCALE GENOMIC DNA]</scope>
    <source>
        <strain evidence="3 5">Ola 51</strain>
    </source>
</reference>
<evidence type="ECO:0000313" key="3">
    <source>
        <dbReference type="EMBL" id="ANI85178.2"/>
    </source>
</evidence>
<keyword evidence="5" id="KW-1185">Reference proteome</keyword>
<evidence type="ECO:0000313" key="6">
    <source>
        <dbReference type="Proteomes" id="UP000182314"/>
    </source>
</evidence>
<reference evidence="4 6" key="1">
    <citation type="submission" date="2016-10" db="EMBL/GenBank/DDBJ databases">
        <authorList>
            <person name="Varghese N."/>
            <person name="Submissions S."/>
        </authorList>
    </citation>
    <scope>NUCLEOTIDE SEQUENCE [LARGE SCALE GENOMIC DNA]</scope>
    <source>
        <strain evidence="4 6">CGMCC 1.7012</strain>
    </source>
</reference>
<dbReference type="EMBL" id="CP014007">
    <property type="protein sequence ID" value="ANI85178.2"/>
    <property type="molecule type" value="Genomic_DNA"/>
</dbReference>
<organism evidence="4 6">
    <name type="scientific">Kosakonia oryzae</name>
    <dbReference type="NCBI Taxonomy" id="497725"/>
    <lineage>
        <taxon>Bacteria</taxon>
        <taxon>Pseudomonadati</taxon>
        <taxon>Pseudomonadota</taxon>
        <taxon>Gammaproteobacteria</taxon>
        <taxon>Enterobacterales</taxon>
        <taxon>Enterobacteriaceae</taxon>
        <taxon>Kosakonia</taxon>
    </lineage>
</organism>
<dbReference type="PANTHER" id="PTHR39639:SF1">
    <property type="entry name" value="DUF262 DOMAIN-CONTAINING PROTEIN"/>
    <property type="match status" value="1"/>
</dbReference>
<dbReference type="Proteomes" id="UP000078227">
    <property type="component" value="Chromosome"/>
</dbReference>
<gene>
    <name evidence="3" type="ORF">AWR26_00380</name>
    <name evidence="4" type="ORF">SAMN05216286_4544</name>
</gene>
<dbReference type="AlphaFoldDB" id="A0AA94H7C1"/>
<proteinExistence type="predicted"/>
<feature type="region of interest" description="Disordered" evidence="1">
    <location>
        <begin position="1"/>
        <end position="21"/>
    </location>
</feature>
<evidence type="ECO:0000313" key="5">
    <source>
        <dbReference type="Proteomes" id="UP000078227"/>
    </source>
</evidence>
<protein>
    <submittedName>
        <fullName evidence="3">DUF262 domain-containing protein</fullName>
    </submittedName>
</protein>
<dbReference type="InterPro" id="IPR004919">
    <property type="entry name" value="GmrSD_N"/>
</dbReference>
<feature type="domain" description="GmrSD restriction endonucleases N-terminal" evidence="2">
    <location>
        <begin position="49"/>
        <end position="204"/>
    </location>
</feature>
<evidence type="ECO:0000313" key="4">
    <source>
        <dbReference type="EMBL" id="SFD17379.1"/>
    </source>
</evidence>
<evidence type="ECO:0000256" key="1">
    <source>
        <dbReference type="SAM" id="MobiDB-lite"/>
    </source>
</evidence>
<dbReference type="Proteomes" id="UP000182314">
    <property type="component" value="Unassembled WGS sequence"/>
</dbReference>
<dbReference type="Pfam" id="PF03235">
    <property type="entry name" value="GmrSD_N"/>
    <property type="match status" value="1"/>
</dbReference>
<sequence>MEEQIYNVAPDDEQTSNESIVQTEEEIDDAPFVEFDISVSPADPTLELLVNQINRNDIIIPFYQRNYVWKIEQASKLIESFLMGLPVPQIFLYVNDDDQLEVIDGQQRIMSVKYFIDGYFGDEIKGKRQIFKLKGLSEVSQYNGLTFADLSPKDQRKIRNSTLRAIHIKQLKPSKRNDSVFHIFERLNTGGTQLKPQEIRNAVYRGPIVEELKELCNDPNWRKILNIKTGDKHQKDMEILLRVFSLFQSWREYEKPMIRFLNNTMQEERTFNSHKATVFKERFPQAIKFIIEKLERPFRPRNVVNLAVLDSILVTLLENPQFMNDKFEEKYFSLVGDQRFINNSSISTADVSVLHERFHLAKELLQDDE</sequence>
<name>A0AA94H7C1_9ENTR</name>
<accession>A0AA94H7C1</accession>
<dbReference type="RefSeq" id="WP_064562675.1">
    <property type="nucleotide sequence ID" value="NZ_CP014007.2"/>
</dbReference>
<dbReference type="PANTHER" id="PTHR39639">
    <property type="entry name" value="CHROMOSOME 16, WHOLE GENOME SHOTGUN SEQUENCE"/>
    <property type="match status" value="1"/>
</dbReference>